<name>A0AA88UEB8_9ASTE</name>
<comment type="subcellular location">
    <subcellularLocation>
        <location evidence="1">Cell envelope</location>
    </subcellularLocation>
</comment>
<dbReference type="EMBL" id="JAVXUO010001539">
    <property type="protein sequence ID" value="KAK2981360.1"/>
    <property type="molecule type" value="Genomic_DNA"/>
</dbReference>
<sequence>SSPQSNIFTRNWSEGIAFSKWIGIYCSNDGRVATLNLSNMGLKGTIRPSPQKLATSTSLLTKHSFHGHLPDELCRLHQLQSLNLQINEYGGKMPSGLSKMSKNIKRIGNLTELEIGTVV</sequence>
<dbReference type="AlphaFoldDB" id="A0AA88UEB8"/>
<dbReference type="Gene3D" id="3.80.10.10">
    <property type="entry name" value="Ribonuclease Inhibitor"/>
    <property type="match status" value="1"/>
</dbReference>
<evidence type="ECO:0000313" key="2">
    <source>
        <dbReference type="EMBL" id="KAK2981360.1"/>
    </source>
</evidence>
<dbReference type="PANTHER" id="PTHR48059">
    <property type="entry name" value="POLYGALACTURONASE INHIBITOR 1"/>
    <property type="match status" value="1"/>
</dbReference>
<dbReference type="PANTHER" id="PTHR48059:SF30">
    <property type="entry name" value="OS06G0587000 PROTEIN"/>
    <property type="match status" value="1"/>
</dbReference>
<gene>
    <name evidence="2" type="ORF">RJ640_013151</name>
</gene>
<organism evidence="2 3">
    <name type="scientific">Escallonia rubra</name>
    <dbReference type="NCBI Taxonomy" id="112253"/>
    <lineage>
        <taxon>Eukaryota</taxon>
        <taxon>Viridiplantae</taxon>
        <taxon>Streptophyta</taxon>
        <taxon>Embryophyta</taxon>
        <taxon>Tracheophyta</taxon>
        <taxon>Spermatophyta</taxon>
        <taxon>Magnoliopsida</taxon>
        <taxon>eudicotyledons</taxon>
        <taxon>Gunneridae</taxon>
        <taxon>Pentapetalae</taxon>
        <taxon>asterids</taxon>
        <taxon>campanulids</taxon>
        <taxon>Escalloniales</taxon>
        <taxon>Escalloniaceae</taxon>
        <taxon>Escallonia</taxon>
    </lineage>
</organism>
<feature type="non-terminal residue" evidence="2">
    <location>
        <position position="119"/>
    </location>
</feature>
<dbReference type="SUPFAM" id="SSF52058">
    <property type="entry name" value="L domain-like"/>
    <property type="match status" value="1"/>
</dbReference>
<evidence type="ECO:0000256" key="1">
    <source>
        <dbReference type="ARBA" id="ARBA00004196"/>
    </source>
</evidence>
<evidence type="ECO:0000313" key="3">
    <source>
        <dbReference type="Proteomes" id="UP001187471"/>
    </source>
</evidence>
<dbReference type="Proteomes" id="UP001187471">
    <property type="component" value="Unassembled WGS sequence"/>
</dbReference>
<proteinExistence type="predicted"/>
<comment type="caution">
    <text evidence="2">The sequence shown here is derived from an EMBL/GenBank/DDBJ whole genome shotgun (WGS) entry which is preliminary data.</text>
</comment>
<dbReference type="InterPro" id="IPR032675">
    <property type="entry name" value="LRR_dom_sf"/>
</dbReference>
<keyword evidence="3" id="KW-1185">Reference proteome</keyword>
<accession>A0AA88UEB8</accession>
<dbReference type="InterPro" id="IPR051848">
    <property type="entry name" value="PGIP"/>
</dbReference>
<protein>
    <submittedName>
        <fullName evidence="2">Uncharacterized protein</fullName>
    </submittedName>
</protein>
<reference evidence="2" key="1">
    <citation type="submission" date="2022-12" db="EMBL/GenBank/DDBJ databases">
        <title>Draft genome assemblies for two species of Escallonia (Escalloniales).</title>
        <authorList>
            <person name="Chanderbali A."/>
            <person name="Dervinis C."/>
            <person name="Anghel I."/>
            <person name="Soltis D."/>
            <person name="Soltis P."/>
            <person name="Zapata F."/>
        </authorList>
    </citation>
    <scope>NUCLEOTIDE SEQUENCE</scope>
    <source>
        <strain evidence="2">UCBG92.1500</strain>
        <tissue evidence="2">Leaf</tissue>
    </source>
</reference>